<dbReference type="GO" id="GO:0005509">
    <property type="term" value="F:calcium ion binding"/>
    <property type="evidence" value="ECO:0007669"/>
    <property type="project" value="InterPro"/>
</dbReference>
<dbReference type="GO" id="GO:0009653">
    <property type="term" value="P:anatomical structure morphogenesis"/>
    <property type="evidence" value="ECO:0007669"/>
    <property type="project" value="UniProtKB-ARBA"/>
</dbReference>
<dbReference type="InterPro" id="IPR050174">
    <property type="entry name" value="Protocadherin/Cadherin-CA"/>
</dbReference>
<evidence type="ECO:0008006" key="5">
    <source>
        <dbReference type="Google" id="ProtNLM"/>
    </source>
</evidence>
<dbReference type="EMBL" id="GBXM01036326">
    <property type="protein sequence ID" value="JAH72251.1"/>
    <property type="molecule type" value="Transcribed_RNA"/>
</dbReference>
<dbReference type="AlphaFoldDB" id="A0A0E9V2Q5"/>
<dbReference type="PANTHER" id="PTHR24028">
    <property type="entry name" value="CADHERIN-87A"/>
    <property type="match status" value="1"/>
</dbReference>
<sequence length="96" mass="10759">MFILPPRHLVKVKLIVLDVNDNKPTFSTDVIWLFVPENAWITSRFAVEQSAIDSDSGVYGVQTYRPVNNFGVFTLDVEENNSGESVLVLTGSTERN</sequence>
<evidence type="ECO:0000256" key="1">
    <source>
        <dbReference type="ARBA" id="ARBA00004370"/>
    </source>
</evidence>
<comment type="subcellular location">
    <subcellularLocation>
        <location evidence="1">Membrane</location>
    </subcellularLocation>
</comment>
<dbReference type="PANTHER" id="PTHR24028:SF260">
    <property type="entry name" value="PROTOCADHERIN-20"/>
    <property type="match status" value="1"/>
</dbReference>
<dbReference type="SUPFAM" id="SSF49313">
    <property type="entry name" value="Cadherin-like"/>
    <property type="match status" value="1"/>
</dbReference>
<reference evidence="4" key="1">
    <citation type="submission" date="2014-11" db="EMBL/GenBank/DDBJ databases">
        <authorList>
            <person name="Amaro Gonzalez C."/>
        </authorList>
    </citation>
    <scope>NUCLEOTIDE SEQUENCE</scope>
</reference>
<evidence type="ECO:0000313" key="4">
    <source>
        <dbReference type="EMBL" id="JAH72251.1"/>
    </source>
</evidence>
<reference evidence="4" key="2">
    <citation type="journal article" date="2015" name="Fish Shellfish Immunol.">
        <title>Early steps in the European eel (Anguilla anguilla)-Vibrio vulnificus interaction in the gills: Role of the RtxA13 toxin.</title>
        <authorList>
            <person name="Callol A."/>
            <person name="Pajuelo D."/>
            <person name="Ebbesson L."/>
            <person name="Teles M."/>
            <person name="MacKenzie S."/>
            <person name="Amaro C."/>
        </authorList>
    </citation>
    <scope>NUCLEOTIDE SEQUENCE</scope>
</reference>
<dbReference type="GO" id="GO:0005886">
    <property type="term" value="C:plasma membrane"/>
    <property type="evidence" value="ECO:0007669"/>
    <property type="project" value="InterPro"/>
</dbReference>
<evidence type="ECO:0000256" key="3">
    <source>
        <dbReference type="ARBA" id="ARBA00023180"/>
    </source>
</evidence>
<evidence type="ECO:0000256" key="2">
    <source>
        <dbReference type="ARBA" id="ARBA00023136"/>
    </source>
</evidence>
<protein>
    <recommendedName>
        <fullName evidence="5">Cadherin domain-containing protein</fullName>
    </recommendedName>
</protein>
<proteinExistence type="predicted"/>
<keyword evidence="3" id="KW-0325">Glycoprotein</keyword>
<dbReference type="InterPro" id="IPR020894">
    <property type="entry name" value="Cadherin_CS"/>
</dbReference>
<dbReference type="PROSITE" id="PS00232">
    <property type="entry name" value="CADHERIN_1"/>
    <property type="match status" value="1"/>
</dbReference>
<dbReference type="InterPro" id="IPR015919">
    <property type="entry name" value="Cadherin-like_sf"/>
</dbReference>
<name>A0A0E9V2Q5_ANGAN</name>
<accession>A0A0E9V2Q5</accession>
<keyword evidence="2" id="KW-0472">Membrane</keyword>
<dbReference type="Gene3D" id="2.60.40.60">
    <property type="entry name" value="Cadherins"/>
    <property type="match status" value="1"/>
</dbReference>
<organism evidence="4">
    <name type="scientific">Anguilla anguilla</name>
    <name type="common">European freshwater eel</name>
    <name type="synonym">Muraena anguilla</name>
    <dbReference type="NCBI Taxonomy" id="7936"/>
    <lineage>
        <taxon>Eukaryota</taxon>
        <taxon>Metazoa</taxon>
        <taxon>Chordata</taxon>
        <taxon>Craniata</taxon>
        <taxon>Vertebrata</taxon>
        <taxon>Euteleostomi</taxon>
        <taxon>Actinopterygii</taxon>
        <taxon>Neopterygii</taxon>
        <taxon>Teleostei</taxon>
        <taxon>Anguilliformes</taxon>
        <taxon>Anguillidae</taxon>
        <taxon>Anguilla</taxon>
    </lineage>
</organism>
<dbReference type="GO" id="GO:0007155">
    <property type="term" value="P:cell adhesion"/>
    <property type="evidence" value="ECO:0007669"/>
    <property type="project" value="InterPro"/>
</dbReference>